<dbReference type="EMBL" id="JASCZI010272173">
    <property type="protein sequence ID" value="MED6220776.1"/>
    <property type="molecule type" value="Genomic_DNA"/>
</dbReference>
<name>A0ABU6ZFP1_9FABA</name>
<protein>
    <submittedName>
        <fullName evidence="1">Uncharacterized protein</fullName>
    </submittedName>
</protein>
<sequence length="138" mass="15017">MYLNGLTRARGRRGAGARSFQKLVREHQVLGRGRATAMRARQERGANAPHTCVASAKCGQAHRGARQGHRADAPLRWCERAVAPMMVDFGNLESCSRATKRGGRAITPLDIIAWMTYLGSIDTSSKRYTSASTFATGP</sequence>
<evidence type="ECO:0000313" key="2">
    <source>
        <dbReference type="Proteomes" id="UP001341840"/>
    </source>
</evidence>
<accession>A0ABU6ZFP1</accession>
<gene>
    <name evidence="1" type="ORF">PIB30_048120</name>
</gene>
<proteinExistence type="predicted"/>
<reference evidence="1 2" key="1">
    <citation type="journal article" date="2023" name="Plants (Basel)">
        <title>Bridging the Gap: Combining Genomics and Transcriptomics Approaches to Understand Stylosanthes scabra, an Orphan Legume from the Brazilian Caatinga.</title>
        <authorList>
            <person name="Ferreira-Neto J.R.C."/>
            <person name="da Silva M.D."/>
            <person name="Binneck E."/>
            <person name="de Melo N.F."/>
            <person name="da Silva R.H."/>
            <person name="de Melo A.L.T.M."/>
            <person name="Pandolfi V."/>
            <person name="Bustamante F.O."/>
            <person name="Brasileiro-Vidal A.C."/>
            <person name="Benko-Iseppon A.M."/>
        </authorList>
    </citation>
    <scope>NUCLEOTIDE SEQUENCE [LARGE SCALE GENOMIC DNA]</scope>
    <source>
        <tissue evidence="1">Leaves</tissue>
    </source>
</reference>
<keyword evidence="2" id="KW-1185">Reference proteome</keyword>
<organism evidence="1 2">
    <name type="scientific">Stylosanthes scabra</name>
    <dbReference type="NCBI Taxonomy" id="79078"/>
    <lineage>
        <taxon>Eukaryota</taxon>
        <taxon>Viridiplantae</taxon>
        <taxon>Streptophyta</taxon>
        <taxon>Embryophyta</taxon>
        <taxon>Tracheophyta</taxon>
        <taxon>Spermatophyta</taxon>
        <taxon>Magnoliopsida</taxon>
        <taxon>eudicotyledons</taxon>
        <taxon>Gunneridae</taxon>
        <taxon>Pentapetalae</taxon>
        <taxon>rosids</taxon>
        <taxon>fabids</taxon>
        <taxon>Fabales</taxon>
        <taxon>Fabaceae</taxon>
        <taxon>Papilionoideae</taxon>
        <taxon>50 kb inversion clade</taxon>
        <taxon>dalbergioids sensu lato</taxon>
        <taxon>Dalbergieae</taxon>
        <taxon>Pterocarpus clade</taxon>
        <taxon>Stylosanthes</taxon>
    </lineage>
</organism>
<evidence type="ECO:0000313" key="1">
    <source>
        <dbReference type="EMBL" id="MED6220776.1"/>
    </source>
</evidence>
<comment type="caution">
    <text evidence="1">The sequence shown here is derived from an EMBL/GenBank/DDBJ whole genome shotgun (WGS) entry which is preliminary data.</text>
</comment>
<dbReference type="Proteomes" id="UP001341840">
    <property type="component" value="Unassembled WGS sequence"/>
</dbReference>